<keyword evidence="2" id="KW-1185">Reference proteome</keyword>
<reference evidence="1" key="1">
    <citation type="submission" date="2021-01" db="EMBL/GenBank/DDBJ databases">
        <title>Adiantum capillus-veneris genome.</title>
        <authorList>
            <person name="Fang Y."/>
            <person name="Liao Q."/>
        </authorList>
    </citation>
    <scope>NUCLEOTIDE SEQUENCE</scope>
    <source>
        <strain evidence="1">H3</strain>
        <tissue evidence="1">Leaf</tissue>
    </source>
</reference>
<name>A0A9D4Z2Y1_ADICA</name>
<dbReference type="EMBL" id="JABFUD020000025">
    <property type="protein sequence ID" value="KAI5059049.1"/>
    <property type="molecule type" value="Genomic_DNA"/>
</dbReference>
<proteinExistence type="predicted"/>
<protein>
    <submittedName>
        <fullName evidence="1">Uncharacterized protein</fullName>
    </submittedName>
</protein>
<evidence type="ECO:0000313" key="1">
    <source>
        <dbReference type="EMBL" id="KAI5059049.1"/>
    </source>
</evidence>
<dbReference type="AlphaFoldDB" id="A0A9D4Z2Y1"/>
<accession>A0A9D4Z2Y1</accession>
<sequence>MALKRATSLFVNSEKTISASSRHPHLPYKVTRALPTNTSSSPFLRQSVCIARPTSRALFCSSESSANKKHACRVTTITCLSTSGICL</sequence>
<dbReference type="Proteomes" id="UP000886520">
    <property type="component" value="Chromosome 25"/>
</dbReference>
<comment type="caution">
    <text evidence="1">The sequence shown here is derived from an EMBL/GenBank/DDBJ whole genome shotgun (WGS) entry which is preliminary data.</text>
</comment>
<gene>
    <name evidence="1" type="ORF">GOP47_0025368</name>
</gene>
<organism evidence="1 2">
    <name type="scientific">Adiantum capillus-veneris</name>
    <name type="common">Maidenhair fern</name>
    <dbReference type="NCBI Taxonomy" id="13818"/>
    <lineage>
        <taxon>Eukaryota</taxon>
        <taxon>Viridiplantae</taxon>
        <taxon>Streptophyta</taxon>
        <taxon>Embryophyta</taxon>
        <taxon>Tracheophyta</taxon>
        <taxon>Polypodiopsida</taxon>
        <taxon>Polypodiidae</taxon>
        <taxon>Polypodiales</taxon>
        <taxon>Pteridineae</taxon>
        <taxon>Pteridaceae</taxon>
        <taxon>Vittarioideae</taxon>
        <taxon>Adiantum</taxon>
    </lineage>
</organism>
<evidence type="ECO:0000313" key="2">
    <source>
        <dbReference type="Proteomes" id="UP000886520"/>
    </source>
</evidence>